<evidence type="ECO:0000313" key="3">
    <source>
        <dbReference type="Proteomes" id="UP000262719"/>
    </source>
</evidence>
<organism evidence="2 3">
    <name type="scientific">Gordonia phage Schmidt</name>
    <dbReference type="NCBI Taxonomy" id="2301697"/>
    <lineage>
        <taxon>Viruses</taxon>
        <taxon>Duplodnaviria</taxon>
        <taxon>Heunggongvirae</taxon>
        <taxon>Uroviricota</taxon>
        <taxon>Caudoviricetes</taxon>
        <taxon>Ruthgordonvirinae</taxon>
        <taxon>Schmidtvirus</taxon>
        <taxon>Schmidtvirus schmidt</taxon>
    </lineage>
</organism>
<sequence length="53" mass="5873">MTVLNGIDVLLVILAIAAAHMTGAYSERRGYERGVQAERDRMTAIVRTARRAQ</sequence>
<dbReference type="KEGG" id="vg:63911746"/>
<keyword evidence="1" id="KW-0472">Membrane</keyword>
<dbReference type="Proteomes" id="UP000262719">
    <property type="component" value="Segment"/>
</dbReference>
<keyword evidence="1" id="KW-1133">Transmembrane helix</keyword>
<keyword evidence="1" id="KW-0812">Transmembrane</keyword>
<dbReference type="GeneID" id="63911746"/>
<dbReference type="RefSeq" id="YP_010051010.1">
    <property type="nucleotide sequence ID" value="NC_054436.1"/>
</dbReference>
<dbReference type="EMBL" id="MH651189">
    <property type="protein sequence ID" value="AXQ65189.1"/>
    <property type="molecule type" value="Genomic_DNA"/>
</dbReference>
<protein>
    <submittedName>
        <fullName evidence="2">Uncharacterized protein</fullName>
    </submittedName>
</protein>
<accession>A0A385E3A7</accession>
<name>A0A385E3A7_9CAUD</name>
<proteinExistence type="predicted"/>
<feature type="transmembrane region" description="Helical" evidence="1">
    <location>
        <begin position="6"/>
        <end position="25"/>
    </location>
</feature>
<keyword evidence="3" id="KW-1185">Reference proteome</keyword>
<gene>
    <name evidence="2" type="primary">70</name>
    <name evidence="2" type="ORF">SEA_SCHMIDT_70</name>
</gene>
<evidence type="ECO:0000256" key="1">
    <source>
        <dbReference type="SAM" id="Phobius"/>
    </source>
</evidence>
<reference evidence="2 3" key="1">
    <citation type="submission" date="2018-07" db="EMBL/GenBank/DDBJ databases">
        <authorList>
            <person name="Roberston F.H."/>
            <person name="Ghiringhelli B.C."/>
            <person name="Garcia S."/>
            <person name="Henry S."/>
            <person name="Naegele L."/>
            <person name="Slowan-Pomeroy T."/>
            <person name="Briggs L.A."/>
            <person name="Warner M.H."/>
            <person name="Garlena R.A."/>
            <person name="Russell D.A."/>
            <person name="Pope W.H."/>
            <person name="Jacobs-Sera D."/>
            <person name="Hatfull G.F."/>
        </authorList>
    </citation>
    <scope>NUCLEOTIDE SEQUENCE [LARGE SCALE GENOMIC DNA]</scope>
</reference>
<evidence type="ECO:0000313" key="2">
    <source>
        <dbReference type="EMBL" id="AXQ65189.1"/>
    </source>
</evidence>